<proteinExistence type="predicted"/>
<dbReference type="OrthoDB" id="8480896at2"/>
<dbReference type="Proteomes" id="UP000199409">
    <property type="component" value="Unassembled WGS sequence"/>
</dbReference>
<reference evidence="1 2" key="1">
    <citation type="submission" date="2016-10" db="EMBL/GenBank/DDBJ databases">
        <authorList>
            <person name="de Groot N.N."/>
        </authorList>
    </citation>
    <scope>NUCLEOTIDE SEQUENCE [LARGE SCALE GENOMIC DNA]</scope>
    <source>
        <strain evidence="1 2">DSM 7343</strain>
    </source>
</reference>
<dbReference type="RefSeq" id="WP_092350988.1">
    <property type="nucleotide sequence ID" value="NZ_FNQN01000019.1"/>
</dbReference>
<dbReference type="InterPro" id="IPR058915">
    <property type="entry name" value="AcrVA2-like"/>
</dbReference>
<name>A0A1H4EH67_9BACT</name>
<accession>A0A1H4EH67</accession>
<protein>
    <submittedName>
        <fullName evidence="1">Uncharacterized protein</fullName>
    </submittedName>
</protein>
<sequence>MGCHLHNLIDAVRQKELMCADSISDDEFFEMVRVFNNIAPQSICFDMGDIDKFPDIAPVYELVKEPFPDCWFELNFTNIDGGQVVLGMLVVVRDQAQIIVFRKIRKQWMLRGAIFADTLSSWQRYEIIPTSDIFAEELREYKIALSTFLSALNCNNVERVEHTPETKLQKARQKKEKQPLFSHWTLELSIPRSSQENQILNGIHARPRVHLRRGHPRQYKPGKWTWVQPCVVGTGKGIVTKDYAANFVSTEK</sequence>
<dbReference type="EMBL" id="FNQN01000019">
    <property type="protein sequence ID" value="SEA83930.1"/>
    <property type="molecule type" value="Genomic_DNA"/>
</dbReference>
<dbReference type="Pfam" id="PF26125">
    <property type="entry name" value="AcrVA2-like"/>
    <property type="match status" value="1"/>
</dbReference>
<gene>
    <name evidence="1" type="ORF">SAMN05660420_03369</name>
</gene>
<organism evidence="1 2">
    <name type="scientific">Desulfuromusa kysingii</name>
    <dbReference type="NCBI Taxonomy" id="37625"/>
    <lineage>
        <taxon>Bacteria</taxon>
        <taxon>Pseudomonadati</taxon>
        <taxon>Thermodesulfobacteriota</taxon>
        <taxon>Desulfuromonadia</taxon>
        <taxon>Desulfuromonadales</taxon>
        <taxon>Geopsychrobacteraceae</taxon>
        <taxon>Desulfuromusa</taxon>
    </lineage>
</organism>
<dbReference type="STRING" id="37625.SAMN05660420_03369"/>
<evidence type="ECO:0000313" key="1">
    <source>
        <dbReference type="EMBL" id="SEA83930.1"/>
    </source>
</evidence>
<dbReference type="AlphaFoldDB" id="A0A1H4EH67"/>
<keyword evidence="2" id="KW-1185">Reference proteome</keyword>
<evidence type="ECO:0000313" key="2">
    <source>
        <dbReference type="Proteomes" id="UP000199409"/>
    </source>
</evidence>